<dbReference type="EMBL" id="CM017327">
    <property type="protein sequence ID" value="KAE8098971.1"/>
    <property type="molecule type" value="Genomic_DNA"/>
</dbReference>
<feature type="compositionally biased region" description="Basic and acidic residues" evidence="1">
    <location>
        <begin position="1"/>
        <end position="11"/>
    </location>
</feature>
<dbReference type="AlphaFoldDB" id="A0A5N6RHV1"/>
<organism evidence="4 5">
    <name type="scientific">Carpinus fangiana</name>
    <dbReference type="NCBI Taxonomy" id="176857"/>
    <lineage>
        <taxon>Eukaryota</taxon>
        <taxon>Viridiplantae</taxon>
        <taxon>Streptophyta</taxon>
        <taxon>Embryophyta</taxon>
        <taxon>Tracheophyta</taxon>
        <taxon>Spermatophyta</taxon>
        <taxon>Magnoliopsida</taxon>
        <taxon>eudicotyledons</taxon>
        <taxon>Gunneridae</taxon>
        <taxon>Pentapetalae</taxon>
        <taxon>rosids</taxon>
        <taxon>fabids</taxon>
        <taxon>Fagales</taxon>
        <taxon>Betulaceae</taxon>
        <taxon>Carpinus</taxon>
    </lineage>
</organism>
<protein>
    <recommendedName>
        <fullName evidence="3">Late embryogenesis abundant protein LEA-2 subgroup domain-containing protein</fullName>
    </recommendedName>
</protein>
<dbReference type="OrthoDB" id="1910624at2759"/>
<keyword evidence="2" id="KW-0472">Membrane</keyword>
<accession>A0A5N6RHV1</accession>
<feature type="transmembrane region" description="Helical" evidence="2">
    <location>
        <begin position="43"/>
        <end position="70"/>
    </location>
</feature>
<sequence length="229" mass="24943">MMPEMAEKKNDQVPLDPGNDGSNTISRGGRAPLDAKLMKRRRCLFAAGGAALVLLMLLFIIALILALTVFKSKPPRMQLLSAAIEGVAPRISFPVIQVEFNLTLDLKFLVKNRNHASFKHGQGKSLLLYQGNQVGEADIYAGLIPARGTATLSCRLTVEVDKLASNLTRLINDVVGGDLGMETQTRIPGRINFLGIFKRHVVAASACQLTISVPNMSISRQTCKQKTKF</sequence>
<dbReference type="PANTHER" id="PTHR31852">
    <property type="entry name" value="LATE EMBRYOGENESIS ABUNDANT (LEA) HYDROXYPROLINE-RICH GLYCOPROTEIN FAMILY"/>
    <property type="match status" value="1"/>
</dbReference>
<evidence type="ECO:0000313" key="5">
    <source>
        <dbReference type="Proteomes" id="UP000327013"/>
    </source>
</evidence>
<keyword evidence="2" id="KW-0812">Transmembrane</keyword>
<evidence type="ECO:0000256" key="2">
    <source>
        <dbReference type="SAM" id="Phobius"/>
    </source>
</evidence>
<dbReference type="Pfam" id="PF03168">
    <property type="entry name" value="LEA_2"/>
    <property type="match status" value="1"/>
</dbReference>
<evidence type="ECO:0000313" key="4">
    <source>
        <dbReference type="EMBL" id="KAE8098971.1"/>
    </source>
</evidence>
<reference evidence="4 5" key="1">
    <citation type="submission" date="2019-06" db="EMBL/GenBank/DDBJ databases">
        <title>A chromosomal-level reference genome of Carpinus fangiana (Coryloideae, Betulaceae).</title>
        <authorList>
            <person name="Yang X."/>
            <person name="Wang Z."/>
            <person name="Zhang L."/>
            <person name="Hao G."/>
            <person name="Liu J."/>
            <person name="Yang Y."/>
        </authorList>
    </citation>
    <scope>NUCLEOTIDE SEQUENCE [LARGE SCALE GENOMIC DNA]</scope>
    <source>
        <strain evidence="4">Cfa_2016G</strain>
        <tissue evidence="4">Leaf</tissue>
    </source>
</reference>
<gene>
    <name evidence="4" type="ORF">FH972_016990</name>
</gene>
<feature type="region of interest" description="Disordered" evidence="1">
    <location>
        <begin position="1"/>
        <end position="27"/>
    </location>
</feature>
<dbReference type="InterPro" id="IPR055301">
    <property type="entry name" value="Lea14-like_2"/>
</dbReference>
<keyword evidence="5" id="KW-1185">Reference proteome</keyword>
<feature type="domain" description="Late embryogenesis abundant protein LEA-2 subgroup" evidence="3">
    <location>
        <begin position="108"/>
        <end position="201"/>
    </location>
</feature>
<dbReference type="InterPro" id="IPR004864">
    <property type="entry name" value="LEA_2"/>
</dbReference>
<dbReference type="Proteomes" id="UP000327013">
    <property type="component" value="Chromosome 7"/>
</dbReference>
<dbReference type="Gene3D" id="2.60.40.1820">
    <property type="match status" value="1"/>
</dbReference>
<dbReference type="SUPFAM" id="SSF117070">
    <property type="entry name" value="LEA14-like"/>
    <property type="match status" value="1"/>
</dbReference>
<proteinExistence type="predicted"/>
<keyword evidence="2" id="KW-1133">Transmembrane helix</keyword>
<name>A0A5N6RHV1_9ROSI</name>
<evidence type="ECO:0000259" key="3">
    <source>
        <dbReference type="Pfam" id="PF03168"/>
    </source>
</evidence>
<evidence type="ECO:0000256" key="1">
    <source>
        <dbReference type="SAM" id="MobiDB-lite"/>
    </source>
</evidence>